<evidence type="ECO:0000256" key="5">
    <source>
        <dbReference type="ARBA" id="ARBA00023136"/>
    </source>
</evidence>
<dbReference type="InterPro" id="IPR036259">
    <property type="entry name" value="MFS_trans_sf"/>
</dbReference>
<dbReference type="PANTHER" id="PTHR11654">
    <property type="entry name" value="OLIGOPEPTIDE TRANSPORTER-RELATED"/>
    <property type="match status" value="1"/>
</dbReference>
<gene>
    <name evidence="7" type="ORF">AMTR_s00024p00148560</name>
</gene>
<dbReference type="InterPro" id="IPR000109">
    <property type="entry name" value="POT_fam"/>
</dbReference>
<keyword evidence="4 6" id="KW-1133">Transmembrane helix</keyword>
<dbReference type="HOGENOM" id="CLU_009313_1_1_1"/>
<evidence type="ECO:0000256" key="2">
    <source>
        <dbReference type="ARBA" id="ARBA00005982"/>
    </source>
</evidence>
<dbReference type="EMBL" id="KI392710">
    <property type="protein sequence ID" value="ERN11100.1"/>
    <property type="molecule type" value="Genomic_DNA"/>
</dbReference>
<evidence type="ECO:0000256" key="6">
    <source>
        <dbReference type="SAM" id="Phobius"/>
    </source>
</evidence>
<dbReference type="eggNOG" id="KOG1237">
    <property type="taxonomic scope" value="Eukaryota"/>
</dbReference>
<dbReference type="Gramene" id="ERN11100">
    <property type="protein sequence ID" value="ERN11100"/>
    <property type="gene ID" value="AMTR_s00024p00148560"/>
</dbReference>
<comment type="similarity">
    <text evidence="2">Belongs to the major facilitator superfamily. Proton-dependent oligopeptide transporter (POT/PTR) (TC 2.A.17) family.</text>
</comment>
<keyword evidence="8" id="KW-1185">Reference proteome</keyword>
<evidence type="ECO:0000256" key="3">
    <source>
        <dbReference type="ARBA" id="ARBA00022692"/>
    </source>
</evidence>
<protein>
    <submittedName>
        <fullName evidence="7">Uncharacterized protein</fullName>
    </submittedName>
</protein>
<evidence type="ECO:0000313" key="7">
    <source>
        <dbReference type="EMBL" id="ERN11100.1"/>
    </source>
</evidence>
<dbReference type="AlphaFoldDB" id="W1PUX4"/>
<feature type="transmembrane region" description="Helical" evidence="6">
    <location>
        <begin position="76"/>
        <end position="98"/>
    </location>
</feature>
<feature type="transmembrane region" description="Helical" evidence="6">
    <location>
        <begin position="193"/>
        <end position="214"/>
    </location>
</feature>
<dbReference type="OMA" id="EANYGEP"/>
<evidence type="ECO:0000313" key="8">
    <source>
        <dbReference type="Proteomes" id="UP000017836"/>
    </source>
</evidence>
<dbReference type="Proteomes" id="UP000017836">
    <property type="component" value="Unassembled WGS sequence"/>
</dbReference>
<accession>W1PUX4</accession>
<feature type="transmembrane region" description="Helical" evidence="6">
    <location>
        <begin position="148"/>
        <end position="173"/>
    </location>
</feature>
<organism evidence="7 8">
    <name type="scientific">Amborella trichopoda</name>
    <dbReference type="NCBI Taxonomy" id="13333"/>
    <lineage>
        <taxon>Eukaryota</taxon>
        <taxon>Viridiplantae</taxon>
        <taxon>Streptophyta</taxon>
        <taxon>Embryophyta</taxon>
        <taxon>Tracheophyta</taxon>
        <taxon>Spermatophyta</taxon>
        <taxon>Magnoliopsida</taxon>
        <taxon>Amborellales</taxon>
        <taxon>Amborellaceae</taxon>
        <taxon>Amborella</taxon>
    </lineage>
</organism>
<name>W1PUX4_AMBTC</name>
<comment type="subcellular location">
    <subcellularLocation>
        <location evidence="1">Membrane</location>
        <topology evidence="1">Multi-pass membrane protein</topology>
    </subcellularLocation>
</comment>
<dbReference type="Pfam" id="PF00854">
    <property type="entry name" value="PTR2"/>
    <property type="match status" value="1"/>
</dbReference>
<proteinExistence type="inferred from homology"/>
<sequence>MALFLDKAATMSNFNAKAGNFSDPWKLCTVTQVEELKIMVRMFPIWATCIIVPVIYSQISTMFVEQGMTLNKSLGSFTIPPSLSVFVMISVIVGVPIYDQVLIPFARKFTGNERGFSVLQRMAEVFTFIGQAEFFYEQSPDAMRSLCTALSLLASALGNYLNSFVLTFVIAVTTKGGSPGWIPNNLNEGHLDYFVWLLAGLSFLNLGVFVAFAGKYKCRKGS</sequence>
<evidence type="ECO:0000256" key="1">
    <source>
        <dbReference type="ARBA" id="ARBA00004141"/>
    </source>
</evidence>
<keyword evidence="5 6" id="KW-0472">Membrane</keyword>
<reference evidence="8" key="1">
    <citation type="journal article" date="2013" name="Science">
        <title>The Amborella genome and the evolution of flowering plants.</title>
        <authorList>
            <consortium name="Amborella Genome Project"/>
        </authorList>
    </citation>
    <scope>NUCLEOTIDE SEQUENCE [LARGE SCALE GENOMIC DNA]</scope>
</reference>
<dbReference type="Gene3D" id="1.20.1250.20">
    <property type="entry name" value="MFS general substrate transporter like domains"/>
    <property type="match status" value="2"/>
</dbReference>
<evidence type="ECO:0000256" key="4">
    <source>
        <dbReference type="ARBA" id="ARBA00022989"/>
    </source>
</evidence>
<dbReference type="GO" id="GO:0022857">
    <property type="term" value="F:transmembrane transporter activity"/>
    <property type="evidence" value="ECO:0007669"/>
    <property type="project" value="InterPro"/>
</dbReference>
<keyword evidence="3 6" id="KW-0812">Transmembrane</keyword>
<dbReference type="GO" id="GO:0016020">
    <property type="term" value="C:membrane"/>
    <property type="evidence" value="ECO:0007669"/>
    <property type="project" value="UniProtKB-SubCell"/>
</dbReference>
<feature type="transmembrane region" description="Helical" evidence="6">
    <location>
        <begin position="43"/>
        <end position="64"/>
    </location>
</feature>